<sequence length="347" mass="37608">MPDSTSNQDPQCTEIIQSILLIFWPIVIVLVAAFLIYGIYLTVTLLAVVIDPELLASTAYVVVTIVMIALLFHDNLSLEWTQHYLRLSQQVYAGTDVVMRLNFLLSDGIVVWRTWVLFPFDKLVKATLVFCMLVTSVCTCVDGGIAASRTSDIIHSVGGPVAQNLLTSLPLLITNILATALIGYKAWSHRKTIKQNLMSTGTNTSKALKTLWLLIESGLVYCIILMAYIIVIQTGPDPNDAYATFSALIFASIIPLLAALFPSLVILVAALEETKEPGHNLSPDGNNISGSLSQSIRFASENAAASAANVSMMRSGGVLEVDLQDRVITFAPSPSADAMEHPIKNNV</sequence>
<dbReference type="EMBL" id="ML179443">
    <property type="protein sequence ID" value="THU87614.1"/>
    <property type="molecule type" value="Genomic_DNA"/>
</dbReference>
<dbReference type="AlphaFoldDB" id="A0A4S8LF86"/>
<feature type="transmembrane region" description="Helical" evidence="1">
    <location>
        <begin position="123"/>
        <end position="145"/>
    </location>
</feature>
<evidence type="ECO:0000313" key="2">
    <source>
        <dbReference type="EMBL" id="THU87614.1"/>
    </source>
</evidence>
<dbReference type="Proteomes" id="UP000297245">
    <property type="component" value="Unassembled WGS sequence"/>
</dbReference>
<keyword evidence="1" id="KW-0812">Transmembrane</keyword>
<keyword evidence="1" id="KW-1133">Transmembrane helix</keyword>
<name>A0A4S8LF86_DENBC</name>
<feature type="transmembrane region" description="Helical" evidence="1">
    <location>
        <begin position="208"/>
        <end position="231"/>
    </location>
</feature>
<feature type="transmembrane region" description="Helical" evidence="1">
    <location>
        <begin position="21"/>
        <end position="48"/>
    </location>
</feature>
<gene>
    <name evidence="2" type="ORF">K435DRAFT_867139</name>
</gene>
<accession>A0A4S8LF86</accession>
<feature type="transmembrane region" description="Helical" evidence="1">
    <location>
        <begin position="165"/>
        <end position="187"/>
    </location>
</feature>
<reference evidence="2 3" key="1">
    <citation type="journal article" date="2019" name="Nat. Ecol. Evol.">
        <title>Megaphylogeny resolves global patterns of mushroom evolution.</title>
        <authorList>
            <person name="Varga T."/>
            <person name="Krizsan K."/>
            <person name="Foldi C."/>
            <person name="Dima B."/>
            <person name="Sanchez-Garcia M."/>
            <person name="Sanchez-Ramirez S."/>
            <person name="Szollosi G.J."/>
            <person name="Szarkandi J.G."/>
            <person name="Papp V."/>
            <person name="Albert L."/>
            <person name="Andreopoulos W."/>
            <person name="Angelini C."/>
            <person name="Antonin V."/>
            <person name="Barry K.W."/>
            <person name="Bougher N.L."/>
            <person name="Buchanan P."/>
            <person name="Buyck B."/>
            <person name="Bense V."/>
            <person name="Catcheside P."/>
            <person name="Chovatia M."/>
            <person name="Cooper J."/>
            <person name="Damon W."/>
            <person name="Desjardin D."/>
            <person name="Finy P."/>
            <person name="Geml J."/>
            <person name="Haridas S."/>
            <person name="Hughes K."/>
            <person name="Justo A."/>
            <person name="Karasinski D."/>
            <person name="Kautmanova I."/>
            <person name="Kiss B."/>
            <person name="Kocsube S."/>
            <person name="Kotiranta H."/>
            <person name="LaButti K.M."/>
            <person name="Lechner B.E."/>
            <person name="Liimatainen K."/>
            <person name="Lipzen A."/>
            <person name="Lukacs Z."/>
            <person name="Mihaltcheva S."/>
            <person name="Morgado L.N."/>
            <person name="Niskanen T."/>
            <person name="Noordeloos M.E."/>
            <person name="Ohm R.A."/>
            <person name="Ortiz-Santana B."/>
            <person name="Ovrebo C."/>
            <person name="Racz N."/>
            <person name="Riley R."/>
            <person name="Savchenko A."/>
            <person name="Shiryaev A."/>
            <person name="Soop K."/>
            <person name="Spirin V."/>
            <person name="Szebenyi C."/>
            <person name="Tomsovsky M."/>
            <person name="Tulloss R.E."/>
            <person name="Uehling J."/>
            <person name="Grigoriev I.V."/>
            <person name="Vagvolgyi C."/>
            <person name="Papp T."/>
            <person name="Martin F.M."/>
            <person name="Miettinen O."/>
            <person name="Hibbett D.S."/>
            <person name="Nagy L.G."/>
        </authorList>
    </citation>
    <scope>NUCLEOTIDE SEQUENCE [LARGE SCALE GENOMIC DNA]</scope>
    <source>
        <strain evidence="2 3">CBS 962.96</strain>
    </source>
</reference>
<keyword evidence="3" id="KW-1185">Reference proteome</keyword>
<feature type="transmembrane region" description="Helical" evidence="1">
    <location>
        <begin position="54"/>
        <end position="72"/>
    </location>
</feature>
<evidence type="ECO:0000313" key="3">
    <source>
        <dbReference type="Proteomes" id="UP000297245"/>
    </source>
</evidence>
<keyword evidence="1" id="KW-0472">Membrane</keyword>
<evidence type="ECO:0000256" key="1">
    <source>
        <dbReference type="SAM" id="Phobius"/>
    </source>
</evidence>
<dbReference type="OrthoDB" id="3174319at2759"/>
<organism evidence="2 3">
    <name type="scientific">Dendrothele bispora (strain CBS 962.96)</name>
    <dbReference type="NCBI Taxonomy" id="1314807"/>
    <lineage>
        <taxon>Eukaryota</taxon>
        <taxon>Fungi</taxon>
        <taxon>Dikarya</taxon>
        <taxon>Basidiomycota</taxon>
        <taxon>Agaricomycotina</taxon>
        <taxon>Agaricomycetes</taxon>
        <taxon>Agaricomycetidae</taxon>
        <taxon>Agaricales</taxon>
        <taxon>Agaricales incertae sedis</taxon>
        <taxon>Dendrothele</taxon>
    </lineage>
</organism>
<protein>
    <submittedName>
        <fullName evidence="2">Uncharacterized protein</fullName>
    </submittedName>
</protein>
<feature type="transmembrane region" description="Helical" evidence="1">
    <location>
        <begin position="243"/>
        <end position="271"/>
    </location>
</feature>
<proteinExistence type="predicted"/>